<dbReference type="Proteomes" id="UP000443582">
    <property type="component" value="Unassembled WGS sequence"/>
</dbReference>
<keyword evidence="6" id="KW-1185">Reference proteome</keyword>
<dbReference type="RefSeq" id="WP_114706373.1">
    <property type="nucleotide sequence ID" value="NZ_QDKL01000002.1"/>
</dbReference>
<dbReference type="EMBL" id="QDKL01000002">
    <property type="protein sequence ID" value="RZF21305.1"/>
    <property type="molecule type" value="Genomic_DNA"/>
</dbReference>
<dbReference type="PANTHER" id="PTHR43201">
    <property type="entry name" value="ACYL-COA SYNTHETASE"/>
    <property type="match status" value="1"/>
</dbReference>
<keyword evidence="2" id="KW-0436">Ligase</keyword>
<keyword evidence="3" id="KW-0812">Transmembrane</keyword>
<feature type="domain" description="AMP-dependent synthetase/ligase" evidence="4">
    <location>
        <begin position="25"/>
        <end position="389"/>
    </location>
</feature>
<evidence type="ECO:0000256" key="1">
    <source>
        <dbReference type="ARBA" id="ARBA00006432"/>
    </source>
</evidence>
<dbReference type="PANTHER" id="PTHR43201:SF5">
    <property type="entry name" value="MEDIUM-CHAIN ACYL-COA LIGASE ACSF2, MITOCHONDRIAL"/>
    <property type="match status" value="1"/>
</dbReference>
<dbReference type="Pfam" id="PF00501">
    <property type="entry name" value="AMP-binding"/>
    <property type="match status" value="1"/>
</dbReference>
<gene>
    <name evidence="5" type="ORF">DAY19_06365</name>
</gene>
<accession>A0ABY0IFM4</accession>
<protein>
    <recommendedName>
        <fullName evidence="4">AMP-dependent synthetase/ligase domain-containing protein</fullName>
    </recommendedName>
</protein>
<proteinExistence type="inferred from homology"/>
<organism evidence="5 6">
    <name type="scientific">Halobacteriovorax vibrionivorans</name>
    <dbReference type="NCBI Taxonomy" id="2152716"/>
    <lineage>
        <taxon>Bacteria</taxon>
        <taxon>Pseudomonadati</taxon>
        <taxon>Bdellovibrionota</taxon>
        <taxon>Bacteriovoracia</taxon>
        <taxon>Bacteriovoracales</taxon>
        <taxon>Halobacteriovoraceae</taxon>
        <taxon>Halobacteriovorax</taxon>
    </lineage>
</organism>
<evidence type="ECO:0000313" key="6">
    <source>
        <dbReference type="Proteomes" id="UP000443582"/>
    </source>
</evidence>
<dbReference type="InterPro" id="IPR020845">
    <property type="entry name" value="AMP-binding_CS"/>
</dbReference>
<name>A0ABY0IFM4_9BACT</name>
<sequence length="519" mass="59165">MKKIEDIRKTLGYSGIPINGCHYLDEHFRSQLNKRCLVYQGQDLNYEDFMKEVGAWIKTLESQGLKKGDRIIVIMPLRLELYQLMCAIFYLGLVVVSVDSTMPKEKLKQALVDANAQAIISVKELLKWTPFLPALWKMKRFTFDQSCLFSTQLTKIKEDPTLEFKQVPLQSDAPVLISFTSGSTGRPKAANRSLDIFLSQKIVSEYFWLHKDDEVDMPFFPTLVLQNLGLGITTIFPDMDFRKIREFEPERVVKQMNQYGVTRFSATPMIIKKLAKYISENEIKIPSLRSIIIGGAEITTKDASIVLNAFKSASSQVEIHIIYGSTEVEPISFTPIDEYINNDGVGLRLGQVIDVLDVEIKEVDNAFDFNQDVQWGEICLSGPHVIKEYIDNHPANKTTKHRDENGTLWHLTGDVGYLKDNKIYLLGRLKDCLKIDEKLIPTFHLENELAKVDGISRVAFVQVDTKVLCLVEGQESSKDAVGEFIAKWNLGNVEIRFGEVPVDTRHFSRVNRNEIRSFL</sequence>
<comment type="similarity">
    <text evidence="1">Belongs to the ATP-dependent AMP-binding enzyme family.</text>
</comment>
<evidence type="ECO:0000256" key="2">
    <source>
        <dbReference type="ARBA" id="ARBA00022598"/>
    </source>
</evidence>
<comment type="caution">
    <text evidence="5">The sequence shown here is derived from an EMBL/GenBank/DDBJ whole genome shotgun (WGS) entry which is preliminary data.</text>
</comment>
<dbReference type="SUPFAM" id="SSF56801">
    <property type="entry name" value="Acetyl-CoA synthetase-like"/>
    <property type="match status" value="1"/>
</dbReference>
<evidence type="ECO:0000256" key="3">
    <source>
        <dbReference type="SAM" id="Phobius"/>
    </source>
</evidence>
<dbReference type="InterPro" id="IPR042099">
    <property type="entry name" value="ANL_N_sf"/>
</dbReference>
<keyword evidence="3" id="KW-1133">Transmembrane helix</keyword>
<evidence type="ECO:0000259" key="4">
    <source>
        <dbReference type="Pfam" id="PF00501"/>
    </source>
</evidence>
<dbReference type="InterPro" id="IPR000873">
    <property type="entry name" value="AMP-dep_synth/lig_dom"/>
</dbReference>
<evidence type="ECO:0000313" key="5">
    <source>
        <dbReference type="EMBL" id="RZF21305.1"/>
    </source>
</evidence>
<dbReference type="Gene3D" id="3.40.50.12780">
    <property type="entry name" value="N-terminal domain of ligase-like"/>
    <property type="match status" value="1"/>
</dbReference>
<keyword evidence="3" id="KW-0472">Membrane</keyword>
<reference evidence="6" key="1">
    <citation type="journal article" date="2019" name="Int. J. Syst. Evol. Microbiol.">
        <title>Halobacteriovorax valvorus sp. nov., a novel prokaryotic predator isolated from coastal seawater of China.</title>
        <authorList>
            <person name="Chen M.-X."/>
        </authorList>
    </citation>
    <scope>NUCLEOTIDE SEQUENCE [LARGE SCALE GENOMIC DNA]</scope>
    <source>
        <strain evidence="6">BL9</strain>
    </source>
</reference>
<feature type="transmembrane region" description="Helical" evidence="3">
    <location>
        <begin position="79"/>
        <end position="98"/>
    </location>
</feature>
<dbReference type="PROSITE" id="PS00455">
    <property type="entry name" value="AMP_BINDING"/>
    <property type="match status" value="1"/>
</dbReference>